<feature type="domain" description="Glucan biosynthesis periplasmic MdoG C-terminal" evidence="7">
    <location>
        <begin position="37"/>
        <end position="518"/>
    </location>
</feature>
<evidence type="ECO:0000313" key="9">
    <source>
        <dbReference type="Proteomes" id="UP000761264"/>
    </source>
</evidence>
<proteinExistence type="inferred from homology"/>
<dbReference type="GO" id="GO:0030246">
    <property type="term" value="F:carbohydrate binding"/>
    <property type="evidence" value="ECO:0007669"/>
    <property type="project" value="InterPro"/>
</dbReference>
<keyword evidence="5" id="KW-0574">Periplasm</keyword>
<dbReference type="Proteomes" id="UP000761264">
    <property type="component" value="Unassembled WGS sequence"/>
</dbReference>
<organism evidence="8 9">
    <name type="scientific">Pelagibius litoralis</name>
    <dbReference type="NCBI Taxonomy" id="374515"/>
    <lineage>
        <taxon>Bacteria</taxon>
        <taxon>Pseudomonadati</taxon>
        <taxon>Pseudomonadota</taxon>
        <taxon>Alphaproteobacteria</taxon>
        <taxon>Rhodospirillales</taxon>
        <taxon>Rhodovibrionaceae</taxon>
        <taxon>Pelagibius</taxon>
    </lineage>
</organism>
<reference evidence="8" key="1">
    <citation type="submission" date="2020-03" db="EMBL/GenBank/DDBJ databases">
        <title>Genome of Pelagibius litoralis DSM 21314T.</title>
        <authorList>
            <person name="Wang G."/>
        </authorList>
    </citation>
    <scope>NUCLEOTIDE SEQUENCE</scope>
    <source>
        <strain evidence="8">DSM 21314</strain>
    </source>
</reference>
<evidence type="ECO:0000313" key="8">
    <source>
        <dbReference type="EMBL" id="NIA67121.1"/>
    </source>
</evidence>
<dbReference type="GO" id="GO:0030288">
    <property type="term" value="C:outer membrane-bounded periplasmic space"/>
    <property type="evidence" value="ECO:0007669"/>
    <property type="project" value="TreeGrafter"/>
</dbReference>
<comment type="similarity">
    <text evidence="3">Belongs to the OpgD/OpgG family.</text>
</comment>
<feature type="signal peptide" evidence="6">
    <location>
        <begin position="1"/>
        <end position="24"/>
    </location>
</feature>
<dbReference type="InterPro" id="IPR014718">
    <property type="entry name" value="GH-type_carb-bd"/>
</dbReference>
<dbReference type="GO" id="GO:0051274">
    <property type="term" value="P:beta-glucan biosynthetic process"/>
    <property type="evidence" value="ECO:0007669"/>
    <property type="project" value="TreeGrafter"/>
</dbReference>
<sequence length="522" mass="59173">MNLSRRQSLAALGALLTLPSWAHAQTPALRLGPARPFDWGWLIDHAKARAGQPYSEPPRPAPELVEQIDYDAHGKLRLKPDYALWGQEGSVYPITFVHMGRYFPKSIRMHKVESGQAQEVLYDTDYFTVPADHPAQGLPPESSAFAGFWVQESRRSGDWRQREPWVTFVGASYFRSVGALGQVGLSARGIALNVGDPGPEEFPDFTQFWFTPTVREGDPQIVYALLEGPSLTGAYRFVMSRQRGVVMEVEKRLFIRNDIARLGIAPLTSMFWYGEYGEQRLMDWRPEVHDSDGLALWTGAGERIWRPLNNPRRPITSSFQDRDPLGYGLSQRDRDYDHYLDGVNYHHRPTCWIEPLGSWGSGAVQLVELPTDDEIHDNIVAYWMPSEPARAGSSLTYRYRLHWDEFEPFYPVVELARCVATRTGRGGEAGKPRPPGVVKFAIEFDGASLADIPWGARPEVVVTASRGEVSLTRSDPVWYTPRWLASFDLTVSGDEPVELRCYMELEGKTLTENWHYQYHPAT</sequence>
<keyword evidence="9" id="KW-1185">Reference proteome</keyword>
<dbReference type="InterPro" id="IPR007444">
    <property type="entry name" value="Glucan_biosyn_MdoG_C"/>
</dbReference>
<dbReference type="PANTHER" id="PTHR30504:SF3">
    <property type="entry name" value="GLUCANS BIOSYNTHESIS PROTEIN D"/>
    <property type="match status" value="1"/>
</dbReference>
<dbReference type="PANTHER" id="PTHR30504">
    <property type="entry name" value="GLUCANS BIOSYNTHESIS PROTEIN"/>
    <property type="match status" value="1"/>
</dbReference>
<dbReference type="Gene3D" id="2.60.40.10">
    <property type="entry name" value="Immunoglobulins"/>
    <property type="match status" value="1"/>
</dbReference>
<comment type="caution">
    <text evidence="8">The sequence shown here is derived from an EMBL/GenBank/DDBJ whole genome shotgun (WGS) entry which is preliminary data.</text>
</comment>
<accession>A0A967C4I2</accession>
<evidence type="ECO:0000256" key="2">
    <source>
        <dbReference type="ARBA" id="ARBA00005001"/>
    </source>
</evidence>
<comment type="subcellular location">
    <subcellularLocation>
        <location evidence="1">Periplasm</location>
    </subcellularLocation>
</comment>
<comment type="pathway">
    <text evidence="2">Glycan metabolism; osmoregulated periplasmic glucan (OPG) biosynthesis.</text>
</comment>
<dbReference type="InterPro" id="IPR013783">
    <property type="entry name" value="Ig-like_fold"/>
</dbReference>
<dbReference type="RefSeq" id="WP_167220405.1">
    <property type="nucleotide sequence ID" value="NZ_JAAQPH010000001.1"/>
</dbReference>
<dbReference type="SUPFAM" id="SSF74650">
    <property type="entry name" value="Galactose mutarotase-like"/>
    <property type="match status" value="1"/>
</dbReference>
<feature type="chain" id="PRO_5037675322" evidence="6">
    <location>
        <begin position="25"/>
        <end position="522"/>
    </location>
</feature>
<dbReference type="Gene3D" id="2.70.98.10">
    <property type="match status" value="1"/>
</dbReference>
<dbReference type="PIRSF" id="PIRSF006281">
    <property type="entry name" value="MdoG"/>
    <property type="match status" value="1"/>
</dbReference>
<gene>
    <name evidence="8" type="ORF">HBA54_00780</name>
</gene>
<evidence type="ECO:0000259" key="7">
    <source>
        <dbReference type="Pfam" id="PF04349"/>
    </source>
</evidence>
<name>A0A967C4I2_9PROT</name>
<keyword evidence="4 6" id="KW-0732">Signal</keyword>
<dbReference type="InterPro" id="IPR014756">
    <property type="entry name" value="Ig_E-set"/>
</dbReference>
<evidence type="ECO:0000256" key="6">
    <source>
        <dbReference type="SAM" id="SignalP"/>
    </source>
</evidence>
<dbReference type="GO" id="GO:0003824">
    <property type="term" value="F:catalytic activity"/>
    <property type="evidence" value="ECO:0007669"/>
    <property type="project" value="InterPro"/>
</dbReference>
<evidence type="ECO:0000256" key="4">
    <source>
        <dbReference type="ARBA" id="ARBA00022729"/>
    </source>
</evidence>
<protein>
    <submittedName>
        <fullName evidence="8">Glucan biosynthesis protein D</fullName>
    </submittedName>
</protein>
<evidence type="ECO:0000256" key="5">
    <source>
        <dbReference type="ARBA" id="ARBA00022764"/>
    </source>
</evidence>
<dbReference type="EMBL" id="JAAQPH010000001">
    <property type="protein sequence ID" value="NIA67121.1"/>
    <property type="molecule type" value="Genomic_DNA"/>
</dbReference>
<dbReference type="Pfam" id="PF04349">
    <property type="entry name" value="MdoG"/>
    <property type="match status" value="1"/>
</dbReference>
<dbReference type="AlphaFoldDB" id="A0A967C4I2"/>
<dbReference type="InterPro" id="IPR014438">
    <property type="entry name" value="Glucan_biosyn_MdoG/MdoD"/>
</dbReference>
<dbReference type="SUPFAM" id="SSF81296">
    <property type="entry name" value="E set domains"/>
    <property type="match status" value="1"/>
</dbReference>
<evidence type="ECO:0000256" key="3">
    <source>
        <dbReference type="ARBA" id="ARBA00009284"/>
    </source>
</evidence>
<dbReference type="InterPro" id="IPR011013">
    <property type="entry name" value="Gal_mutarotase_sf_dom"/>
</dbReference>
<evidence type="ECO:0000256" key="1">
    <source>
        <dbReference type="ARBA" id="ARBA00004418"/>
    </source>
</evidence>